<dbReference type="EMBL" id="JACZDF010000002">
    <property type="protein sequence ID" value="MBD9699050.1"/>
    <property type="molecule type" value="Genomic_DNA"/>
</dbReference>
<accession>A0ABR9DPJ3</accession>
<dbReference type="Gene3D" id="3.90.1680.10">
    <property type="entry name" value="SOS response associated peptidase-like"/>
    <property type="match status" value="1"/>
</dbReference>
<evidence type="ECO:0000256" key="3">
    <source>
        <dbReference type="ARBA" id="ARBA00022763"/>
    </source>
</evidence>
<comment type="similarity">
    <text evidence="1 8">Belongs to the SOS response-associated peptidase family.</text>
</comment>
<keyword evidence="4 8" id="KW-0378">Hydrolase</keyword>
<dbReference type="PANTHER" id="PTHR13604:SF0">
    <property type="entry name" value="ABASIC SITE PROCESSING PROTEIN HMCES"/>
    <property type="match status" value="1"/>
</dbReference>
<dbReference type="RefSeq" id="WP_192278790.1">
    <property type="nucleotide sequence ID" value="NZ_JACZDF010000002.1"/>
</dbReference>
<dbReference type="InterPro" id="IPR003738">
    <property type="entry name" value="SRAP"/>
</dbReference>
<name>A0ABR9DPJ3_9MICO</name>
<keyword evidence="6" id="KW-0238">DNA-binding</keyword>
<evidence type="ECO:0000256" key="5">
    <source>
        <dbReference type="ARBA" id="ARBA00023124"/>
    </source>
</evidence>
<dbReference type="Pfam" id="PF02586">
    <property type="entry name" value="SRAP"/>
    <property type="match status" value="1"/>
</dbReference>
<comment type="caution">
    <text evidence="9">The sequence shown here is derived from an EMBL/GenBank/DDBJ whole genome shotgun (WGS) entry which is preliminary data.</text>
</comment>
<dbReference type="EC" id="3.4.-.-" evidence="8"/>
<keyword evidence="5" id="KW-0190">Covalent protein-DNA linkage</keyword>
<evidence type="ECO:0000256" key="7">
    <source>
        <dbReference type="ARBA" id="ARBA00023239"/>
    </source>
</evidence>
<dbReference type="InterPro" id="IPR036590">
    <property type="entry name" value="SRAP-like"/>
</dbReference>
<keyword evidence="3" id="KW-0227">DNA damage</keyword>
<evidence type="ECO:0000256" key="2">
    <source>
        <dbReference type="ARBA" id="ARBA00022670"/>
    </source>
</evidence>
<evidence type="ECO:0000256" key="4">
    <source>
        <dbReference type="ARBA" id="ARBA00022801"/>
    </source>
</evidence>
<dbReference type="Proteomes" id="UP000642107">
    <property type="component" value="Unassembled WGS sequence"/>
</dbReference>
<reference evidence="9 10" key="1">
    <citation type="submission" date="2020-09" db="EMBL/GenBank/DDBJ databases">
        <title>Flavimobilis rhizosphaerae sp. nov., isolated from rhizosphere soil of Spartina alterniflora.</title>
        <authorList>
            <person name="Hanqin C."/>
        </authorList>
    </citation>
    <scope>NUCLEOTIDE SEQUENCE [LARGE SCALE GENOMIC DNA]</scope>
    <source>
        <strain evidence="9 10">GY 10621</strain>
    </source>
</reference>
<evidence type="ECO:0000256" key="8">
    <source>
        <dbReference type="RuleBase" id="RU364100"/>
    </source>
</evidence>
<evidence type="ECO:0000256" key="6">
    <source>
        <dbReference type="ARBA" id="ARBA00023125"/>
    </source>
</evidence>
<dbReference type="SUPFAM" id="SSF143081">
    <property type="entry name" value="BB1717-like"/>
    <property type="match status" value="1"/>
</dbReference>
<keyword evidence="7" id="KW-0456">Lyase</keyword>
<keyword evidence="10" id="KW-1185">Reference proteome</keyword>
<organism evidence="9 10">
    <name type="scientific">Flavimobilis rhizosphaerae</name>
    <dbReference type="NCBI Taxonomy" id="2775421"/>
    <lineage>
        <taxon>Bacteria</taxon>
        <taxon>Bacillati</taxon>
        <taxon>Actinomycetota</taxon>
        <taxon>Actinomycetes</taxon>
        <taxon>Micrococcales</taxon>
        <taxon>Jonesiaceae</taxon>
        <taxon>Flavimobilis</taxon>
    </lineage>
</organism>
<gene>
    <name evidence="9" type="ORF">IGS67_06000</name>
</gene>
<dbReference type="PANTHER" id="PTHR13604">
    <property type="entry name" value="DC12-RELATED"/>
    <property type="match status" value="1"/>
</dbReference>
<evidence type="ECO:0000256" key="1">
    <source>
        <dbReference type="ARBA" id="ARBA00008136"/>
    </source>
</evidence>
<protein>
    <recommendedName>
        <fullName evidence="8">Abasic site processing protein</fullName>
        <ecNumber evidence="8">3.4.-.-</ecNumber>
    </recommendedName>
</protein>
<sequence>MCGRFASARATQDLLDAFMIDPTLPLDDELREWRASWNVAPTHDVRMIVERAPRETPDAPPVRQLRTARWGLVPSWARDPSGGARLLNARSETVLEKPSFKRAVASRRAVVPADGYYEWRKLDDGPRPAKQPFYIHPADGSVAALAGLYEFWRDKDLPDDDPARWLVTCTILTRAATGELADIHDRTPVMLTDTTLDGWLDPSTDGREALDLALSDAPELVWHPVSSRVGRVSENDARLLDTEG</sequence>
<proteinExistence type="inferred from homology"/>
<evidence type="ECO:0000313" key="10">
    <source>
        <dbReference type="Proteomes" id="UP000642107"/>
    </source>
</evidence>
<keyword evidence="2 8" id="KW-0645">Protease</keyword>
<evidence type="ECO:0000313" key="9">
    <source>
        <dbReference type="EMBL" id="MBD9699050.1"/>
    </source>
</evidence>